<accession>A0ABV5T3D1</accession>
<feature type="domain" description="O-antigen ligase-related" evidence="6">
    <location>
        <begin position="227"/>
        <end position="354"/>
    </location>
</feature>
<dbReference type="PANTHER" id="PTHR37422">
    <property type="entry name" value="TEICHURONIC ACID BIOSYNTHESIS PROTEIN TUAE"/>
    <property type="match status" value="1"/>
</dbReference>
<evidence type="ECO:0000256" key="3">
    <source>
        <dbReference type="ARBA" id="ARBA00022989"/>
    </source>
</evidence>
<evidence type="ECO:0000256" key="2">
    <source>
        <dbReference type="ARBA" id="ARBA00022692"/>
    </source>
</evidence>
<name>A0ABV5T3D1_9MICO</name>
<feature type="transmembrane region" description="Helical" evidence="5">
    <location>
        <begin position="242"/>
        <end position="258"/>
    </location>
</feature>
<keyword evidence="2 5" id="KW-0812">Transmembrane</keyword>
<feature type="transmembrane region" description="Helical" evidence="5">
    <location>
        <begin position="379"/>
        <end position="397"/>
    </location>
</feature>
<evidence type="ECO:0000256" key="5">
    <source>
        <dbReference type="SAM" id="Phobius"/>
    </source>
</evidence>
<reference evidence="7 8" key="1">
    <citation type="submission" date="2024-09" db="EMBL/GenBank/DDBJ databases">
        <authorList>
            <person name="Sun Q."/>
            <person name="Mori K."/>
        </authorList>
    </citation>
    <scope>NUCLEOTIDE SEQUENCE [LARGE SCALE GENOMIC DNA]</scope>
    <source>
        <strain evidence="7 8">JCM 1342</strain>
    </source>
</reference>
<keyword evidence="8" id="KW-1185">Reference proteome</keyword>
<feature type="transmembrane region" description="Helical" evidence="5">
    <location>
        <begin position="108"/>
        <end position="124"/>
    </location>
</feature>
<evidence type="ECO:0000259" key="6">
    <source>
        <dbReference type="Pfam" id="PF04932"/>
    </source>
</evidence>
<dbReference type="Pfam" id="PF04932">
    <property type="entry name" value="Wzy_C"/>
    <property type="match status" value="1"/>
</dbReference>
<dbReference type="PANTHER" id="PTHR37422:SF13">
    <property type="entry name" value="LIPOPOLYSACCHARIDE BIOSYNTHESIS PROTEIN PA4999-RELATED"/>
    <property type="match status" value="1"/>
</dbReference>
<feature type="transmembrane region" description="Helical" evidence="5">
    <location>
        <begin position="77"/>
        <end position="96"/>
    </location>
</feature>
<feature type="transmembrane region" description="Helical" evidence="5">
    <location>
        <begin position="338"/>
        <end position="367"/>
    </location>
</feature>
<sequence>MTALLPVAQTRILTDSVGWLTLYLGLLLFLPSRLIVGPLGSAGAPSLLFGLGSLLLWLLTFVGAARRAVSEPQPIRIALGILLFSVGVTYVLAMTGPISPDEISPADVGLLALASWSGTLLLTHDGIHQRSRLDTLIWRFAVCGGLLAVLGLVQIATRQLWVDQLSIPGLNGGPSYSLSTRGGYPRPAGTATHPIEYGVILAMILPIALHVGFCHNHRPLVVRWLPALALAAIIPLTSSRSAYLGAAVAVLVCLVAWSPARRRYVLAVAVAGVLAMVVLVPSFVGSIVGLFTGAGDDPSITSRTDSFAFAGDFIARDPWFGRGLGTLLPKYRIFDNQYLLLLVTIGIVGTLAFLALGITAAVTLFRLRARLRDEASRDLAVALAAAVCAGFTCLFMFDAFAFPMTMGTLFLILGLGGALRRIEDAKAGLAALLR</sequence>
<dbReference type="GO" id="GO:0016874">
    <property type="term" value="F:ligase activity"/>
    <property type="evidence" value="ECO:0007669"/>
    <property type="project" value="UniProtKB-KW"/>
</dbReference>
<evidence type="ECO:0000313" key="8">
    <source>
        <dbReference type="Proteomes" id="UP001589611"/>
    </source>
</evidence>
<evidence type="ECO:0000256" key="4">
    <source>
        <dbReference type="ARBA" id="ARBA00023136"/>
    </source>
</evidence>
<dbReference type="InterPro" id="IPR007016">
    <property type="entry name" value="O-antigen_ligase-rel_domated"/>
</dbReference>
<feature type="transmembrane region" description="Helical" evidence="5">
    <location>
        <begin position="12"/>
        <end position="30"/>
    </location>
</feature>
<organism evidence="7 8">
    <name type="scientific">Microbacterium terregens</name>
    <dbReference type="NCBI Taxonomy" id="69363"/>
    <lineage>
        <taxon>Bacteria</taxon>
        <taxon>Bacillati</taxon>
        <taxon>Actinomycetota</taxon>
        <taxon>Actinomycetes</taxon>
        <taxon>Micrococcales</taxon>
        <taxon>Microbacteriaceae</taxon>
        <taxon>Microbacterium</taxon>
    </lineage>
</organism>
<protein>
    <submittedName>
        <fullName evidence="7">O-antigen ligase family protein</fullName>
    </submittedName>
</protein>
<comment type="subcellular location">
    <subcellularLocation>
        <location evidence="1">Membrane</location>
        <topology evidence="1">Multi-pass membrane protein</topology>
    </subcellularLocation>
</comment>
<feature type="transmembrane region" description="Helical" evidence="5">
    <location>
        <begin position="195"/>
        <end position="213"/>
    </location>
</feature>
<keyword evidence="3 5" id="KW-1133">Transmembrane helix</keyword>
<dbReference type="RefSeq" id="WP_344711889.1">
    <property type="nucleotide sequence ID" value="NZ_BAAAWH010000001.1"/>
</dbReference>
<feature type="transmembrane region" description="Helical" evidence="5">
    <location>
        <begin position="42"/>
        <end position="65"/>
    </location>
</feature>
<dbReference type="EMBL" id="JBHMBE010000006">
    <property type="protein sequence ID" value="MFB9647108.1"/>
    <property type="molecule type" value="Genomic_DNA"/>
</dbReference>
<dbReference type="InterPro" id="IPR051533">
    <property type="entry name" value="WaaL-like"/>
</dbReference>
<comment type="caution">
    <text evidence="7">The sequence shown here is derived from an EMBL/GenBank/DDBJ whole genome shotgun (WGS) entry which is preliminary data.</text>
</comment>
<proteinExistence type="predicted"/>
<dbReference type="Proteomes" id="UP001589611">
    <property type="component" value="Unassembled WGS sequence"/>
</dbReference>
<keyword evidence="7" id="KW-0436">Ligase</keyword>
<feature type="transmembrane region" description="Helical" evidence="5">
    <location>
        <begin position="220"/>
        <end position="236"/>
    </location>
</feature>
<feature type="transmembrane region" description="Helical" evidence="5">
    <location>
        <begin position="136"/>
        <end position="156"/>
    </location>
</feature>
<keyword evidence="4 5" id="KW-0472">Membrane</keyword>
<evidence type="ECO:0000256" key="1">
    <source>
        <dbReference type="ARBA" id="ARBA00004141"/>
    </source>
</evidence>
<feature type="transmembrane region" description="Helical" evidence="5">
    <location>
        <begin position="265"/>
        <end position="291"/>
    </location>
</feature>
<evidence type="ECO:0000313" key="7">
    <source>
        <dbReference type="EMBL" id="MFB9647108.1"/>
    </source>
</evidence>
<gene>
    <name evidence="7" type="ORF">ACFFPJ_15025</name>
</gene>